<evidence type="ECO:0000313" key="3">
    <source>
        <dbReference type="Proteomes" id="UP001058271"/>
    </source>
</evidence>
<protein>
    <submittedName>
        <fullName evidence="2">GAP family protein</fullName>
    </submittedName>
</protein>
<dbReference type="Proteomes" id="UP001058271">
    <property type="component" value="Chromosome"/>
</dbReference>
<name>A0ABY5ZCZ6_9ACTN</name>
<keyword evidence="3" id="KW-1185">Reference proteome</keyword>
<feature type="transmembrane region" description="Helical" evidence="1">
    <location>
        <begin position="157"/>
        <end position="181"/>
    </location>
</feature>
<dbReference type="EMBL" id="CP073721">
    <property type="protein sequence ID" value="UWZ38848.1"/>
    <property type="molecule type" value="Genomic_DNA"/>
</dbReference>
<feature type="transmembrane region" description="Helical" evidence="1">
    <location>
        <begin position="74"/>
        <end position="92"/>
    </location>
</feature>
<gene>
    <name evidence="2" type="ORF">Drose_11850</name>
</gene>
<keyword evidence="1" id="KW-0812">Transmembrane</keyword>
<feature type="transmembrane region" description="Helical" evidence="1">
    <location>
        <begin position="42"/>
        <end position="62"/>
    </location>
</feature>
<evidence type="ECO:0000313" key="2">
    <source>
        <dbReference type="EMBL" id="UWZ38848.1"/>
    </source>
</evidence>
<dbReference type="RefSeq" id="WP_260728237.1">
    <property type="nucleotide sequence ID" value="NZ_BAAABS010000041.1"/>
</dbReference>
<reference evidence="2" key="1">
    <citation type="submission" date="2021-04" db="EMBL/GenBank/DDBJ databases">
        <title>Biosynthetic gene clusters of Dactylosporangioum roseum.</title>
        <authorList>
            <person name="Hartkoorn R.C."/>
            <person name="Beaudoing E."/>
            <person name="Hot D."/>
            <person name="Moureu S."/>
        </authorList>
    </citation>
    <scope>NUCLEOTIDE SEQUENCE</scope>
    <source>
        <strain evidence="2">NRRL B-16295</strain>
    </source>
</reference>
<keyword evidence="1" id="KW-0472">Membrane</keyword>
<keyword evidence="1" id="KW-1133">Transmembrane helix</keyword>
<feature type="transmembrane region" description="Helical" evidence="1">
    <location>
        <begin position="202"/>
        <end position="225"/>
    </location>
</feature>
<organism evidence="2 3">
    <name type="scientific">Dactylosporangium roseum</name>
    <dbReference type="NCBI Taxonomy" id="47989"/>
    <lineage>
        <taxon>Bacteria</taxon>
        <taxon>Bacillati</taxon>
        <taxon>Actinomycetota</taxon>
        <taxon>Actinomycetes</taxon>
        <taxon>Micromonosporales</taxon>
        <taxon>Micromonosporaceae</taxon>
        <taxon>Dactylosporangium</taxon>
    </lineage>
</organism>
<sequence length="227" mass="22830">MGLGAAIGAVLSPAVGVALSPLPVVAVTRILAADNALRTGLALAGGWVGGLAVATAAVVAVAESAGAGESRNSAAIGALFLAFGIFLLLLAASEWRRRPRPGRQPKLPDWTAAVDTMQPVTAAGIGVMLSAANPKNLCLLLAAAMSIARQHPGPGQAVVAVAVFVVVGSLTVAGPVVVLLARHDGAVRAWLSSLRDWFLRDHGTITFMTLLLLGTVLLGSGIATVTA</sequence>
<accession>A0ABY5ZCZ6</accession>
<evidence type="ECO:0000256" key="1">
    <source>
        <dbReference type="SAM" id="Phobius"/>
    </source>
</evidence>
<dbReference type="InterPro" id="IPR021315">
    <property type="entry name" value="Gap/Sap"/>
</dbReference>
<dbReference type="Pfam" id="PF11139">
    <property type="entry name" value="SfLAP"/>
    <property type="match status" value="1"/>
</dbReference>
<proteinExistence type="predicted"/>